<proteinExistence type="predicted"/>
<keyword evidence="1" id="KW-0732">Signal</keyword>
<gene>
    <name evidence="2" type="ORF">CCAM_LOCUS2148</name>
</gene>
<sequence>MFLNMIFMIFMLYVYSYLQANIENQVLDLYTIVHSVNFIWSTVAKWGQEKKMGHDKPGNIFYSVFD</sequence>
<evidence type="ECO:0000313" key="2">
    <source>
        <dbReference type="EMBL" id="VFQ60372.1"/>
    </source>
</evidence>
<evidence type="ECO:0000313" key="3">
    <source>
        <dbReference type="Proteomes" id="UP000595140"/>
    </source>
</evidence>
<feature type="signal peptide" evidence="1">
    <location>
        <begin position="1"/>
        <end position="20"/>
    </location>
</feature>
<dbReference type="EMBL" id="OOIL02000115">
    <property type="protein sequence ID" value="VFQ60372.1"/>
    <property type="molecule type" value="Genomic_DNA"/>
</dbReference>
<dbReference type="Proteomes" id="UP000595140">
    <property type="component" value="Unassembled WGS sequence"/>
</dbReference>
<reference evidence="2 3" key="1">
    <citation type="submission" date="2018-04" db="EMBL/GenBank/DDBJ databases">
        <authorList>
            <person name="Vogel A."/>
        </authorList>
    </citation>
    <scope>NUCLEOTIDE SEQUENCE [LARGE SCALE GENOMIC DNA]</scope>
</reference>
<feature type="chain" id="PRO_5019732825" evidence="1">
    <location>
        <begin position="21"/>
        <end position="66"/>
    </location>
</feature>
<accession>A0A484KE08</accession>
<organism evidence="2 3">
    <name type="scientific">Cuscuta campestris</name>
    <dbReference type="NCBI Taxonomy" id="132261"/>
    <lineage>
        <taxon>Eukaryota</taxon>
        <taxon>Viridiplantae</taxon>
        <taxon>Streptophyta</taxon>
        <taxon>Embryophyta</taxon>
        <taxon>Tracheophyta</taxon>
        <taxon>Spermatophyta</taxon>
        <taxon>Magnoliopsida</taxon>
        <taxon>eudicotyledons</taxon>
        <taxon>Gunneridae</taxon>
        <taxon>Pentapetalae</taxon>
        <taxon>asterids</taxon>
        <taxon>lamiids</taxon>
        <taxon>Solanales</taxon>
        <taxon>Convolvulaceae</taxon>
        <taxon>Cuscuteae</taxon>
        <taxon>Cuscuta</taxon>
        <taxon>Cuscuta subgen. Grammica</taxon>
        <taxon>Cuscuta sect. Cleistogrammica</taxon>
    </lineage>
</organism>
<name>A0A484KE08_9ASTE</name>
<protein>
    <submittedName>
        <fullName evidence="2">Uncharacterized protein</fullName>
    </submittedName>
</protein>
<dbReference type="AlphaFoldDB" id="A0A484KE08"/>
<evidence type="ECO:0000256" key="1">
    <source>
        <dbReference type="SAM" id="SignalP"/>
    </source>
</evidence>
<keyword evidence="3" id="KW-1185">Reference proteome</keyword>